<keyword evidence="4" id="KW-0547">Nucleotide-binding</keyword>
<feature type="transmembrane region" description="Helical" evidence="8">
    <location>
        <begin position="464"/>
        <end position="484"/>
    </location>
</feature>
<keyword evidence="2" id="KW-0813">Transport</keyword>
<evidence type="ECO:0000256" key="6">
    <source>
        <dbReference type="ARBA" id="ARBA00022989"/>
    </source>
</evidence>
<dbReference type="PANTHER" id="PTHR48041">
    <property type="entry name" value="ABC TRANSPORTER G FAMILY MEMBER 28"/>
    <property type="match status" value="1"/>
</dbReference>
<comment type="subcellular location">
    <subcellularLocation>
        <location evidence="1">Membrane</location>
        <topology evidence="1">Multi-pass membrane protein</topology>
    </subcellularLocation>
</comment>
<dbReference type="GO" id="GO:0042626">
    <property type="term" value="F:ATPase-coupled transmembrane transporter activity"/>
    <property type="evidence" value="ECO:0007669"/>
    <property type="project" value="TreeGrafter"/>
</dbReference>
<reference evidence="11" key="2">
    <citation type="submission" date="2015-07" db="EMBL/GenBank/DDBJ databases">
        <title>Contrasting host-pathogen interactions and genome evolution in two generalist and specialist microsporidian pathogens of mosquitoes.</title>
        <authorList>
            <consortium name="The Broad Institute Genomics Platform"/>
            <consortium name="The Broad Institute Genome Sequencing Center for Infectious Disease"/>
            <person name="Cuomo C.A."/>
            <person name="Sanscrainte N.D."/>
            <person name="Goldberg J.M."/>
            <person name="Heiman D."/>
            <person name="Young S."/>
            <person name="Zeng Q."/>
            <person name="Becnel J.J."/>
            <person name="Birren B.W."/>
        </authorList>
    </citation>
    <scope>NUCLEOTIDE SEQUENCE [LARGE SCALE GENOMIC DNA]</scope>
    <source>
        <strain evidence="11">USNM 41457</strain>
    </source>
</reference>
<dbReference type="PROSITE" id="PS00211">
    <property type="entry name" value="ABC_TRANSPORTER_1"/>
    <property type="match status" value="1"/>
</dbReference>
<sequence length="581" mass="66640">MEIIFNNITVKAKTKGKWITILNNISGKIPKGSMVALIGESGSGKTTLMHVLCGIVSSSSNYIVEGEITVDGKPRDPTTWFEKFGLVRQEDLFNEEETVYECISNSAKLFYERNDKKFIDAICKKYLQLLNIEEIKNSRIKVISGGQKKRLSIACVLLKEPDIVFLDEPFTGLDTNNAINLGNFLKHGSVNFGTTFLFSDHVAPLEIKLQLDCIILLFKSDMVYSGSIHELNEIYKNLGIKTAENICPVEHLSMLSDKVFEYNKLCEDSGVVLNKLIELNRQNTAKITSGKGKFIYPKRLFFFAPSFAQIWTLICRRFRLTYFKGIKRILGKFYSLLPLIIYISTKILQFGLTTGFKTLPDGKTQNQDDNEQLAYLISRQTWENEIITTSFLILSTILLGHLWEIIRGDLKITKDELILRKYNIVTYTLYVIMAASIHLSLVTAFTFFPVLFYVIAYINVIDLAVIFILKILLFAFLMSFGMAFSFATKNLFIIVKFINQIFFVAPIIEFLPEILHNDKDNAFKKYAKCFPLLIFFLTLLFHINHTFAAASADLYLEVVNKDFKNKRKNFYCGFNEWFSKF</sequence>
<dbReference type="EMBL" id="AFBI03000049">
    <property type="protein sequence ID" value="EJW02977.1"/>
    <property type="molecule type" value="Genomic_DNA"/>
</dbReference>
<evidence type="ECO:0000256" key="3">
    <source>
        <dbReference type="ARBA" id="ARBA00022692"/>
    </source>
</evidence>
<dbReference type="Pfam" id="PF00005">
    <property type="entry name" value="ABC_tran"/>
    <property type="match status" value="1"/>
</dbReference>
<dbReference type="GO" id="GO:0016020">
    <property type="term" value="C:membrane"/>
    <property type="evidence" value="ECO:0007669"/>
    <property type="project" value="UniProtKB-SubCell"/>
</dbReference>
<keyword evidence="5" id="KW-0067">ATP-binding</keyword>
<dbReference type="Gene3D" id="3.40.50.300">
    <property type="entry name" value="P-loop containing nucleotide triphosphate hydrolases"/>
    <property type="match status" value="1"/>
</dbReference>
<evidence type="ECO:0000256" key="5">
    <source>
        <dbReference type="ARBA" id="ARBA00022840"/>
    </source>
</evidence>
<keyword evidence="3 8" id="KW-0812">Transmembrane</keyword>
<keyword evidence="11" id="KW-1185">Reference proteome</keyword>
<dbReference type="InParanoid" id="J9DNK9"/>
<dbReference type="GO" id="GO:0005524">
    <property type="term" value="F:ATP binding"/>
    <property type="evidence" value="ECO:0007669"/>
    <property type="project" value="UniProtKB-KW"/>
</dbReference>
<dbReference type="AlphaFoldDB" id="J9DNK9"/>
<dbReference type="SUPFAM" id="SSF52540">
    <property type="entry name" value="P-loop containing nucleoside triphosphate hydrolases"/>
    <property type="match status" value="1"/>
</dbReference>
<keyword evidence="7 8" id="KW-0472">Membrane</keyword>
<feature type="domain" description="ABC transporter" evidence="9">
    <location>
        <begin position="3"/>
        <end position="244"/>
    </location>
</feature>
<dbReference type="GO" id="GO:0016887">
    <property type="term" value="F:ATP hydrolysis activity"/>
    <property type="evidence" value="ECO:0007669"/>
    <property type="project" value="InterPro"/>
</dbReference>
<dbReference type="HOGENOM" id="CLU_443447_0_0_1"/>
<organism evidence="10 11">
    <name type="scientific">Edhazardia aedis (strain USNM 41457)</name>
    <name type="common">Microsporidian parasite</name>
    <dbReference type="NCBI Taxonomy" id="1003232"/>
    <lineage>
        <taxon>Eukaryota</taxon>
        <taxon>Fungi</taxon>
        <taxon>Fungi incertae sedis</taxon>
        <taxon>Microsporidia</taxon>
        <taxon>Edhazardia</taxon>
    </lineage>
</organism>
<dbReference type="STRING" id="1003232.J9DNK9"/>
<name>J9DNK9_EDHAE</name>
<dbReference type="InterPro" id="IPR003593">
    <property type="entry name" value="AAA+_ATPase"/>
</dbReference>
<feature type="transmembrane region" description="Helical" evidence="8">
    <location>
        <begin position="386"/>
        <end position="406"/>
    </location>
</feature>
<evidence type="ECO:0000256" key="2">
    <source>
        <dbReference type="ARBA" id="ARBA00022448"/>
    </source>
</evidence>
<evidence type="ECO:0000313" key="10">
    <source>
        <dbReference type="EMBL" id="EJW02977.1"/>
    </source>
</evidence>
<dbReference type="SMART" id="SM00382">
    <property type="entry name" value="AAA"/>
    <property type="match status" value="1"/>
</dbReference>
<dbReference type="PANTHER" id="PTHR48041:SF139">
    <property type="entry name" value="PROTEIN SCARLET"/>
    <property type="match status" value="1"/>
</dbReference>
<dbReference type="InterPro" id="IPR027417">
    <property type="entry name" value="P-loop_NTPase"/>
</dbReference>
<evidence type="ECO:0000256" key="7">
    <source>
        <dbReference type="ARBA" id="ARBA00023136"/>
    </source>
</evidence>
<feature type="transmembrane region" description="Helical" evidence="8">
    <location>
        <begin position="427"/>
        <end position="458"/>
    </location>
</feature>
<dbReference type="VEuPathDB" id="MicrosporidiaDB:EDEG_02621"/>
<protein>
    <recommendedName>
        <fullName evidence="9">ABC transporter domain-containing protein</fullName>
    </recommendedName>
</protein>
<dbReference type="InterPro" id="IPR050352">
    <property type="entry name" value="ABCG_transporters"/>
</dbReference>
<keyword evidence="6 8" id="KW-1133">Transmembrane helix</keyword>
<comment type="caution">
    <text evidence="10">The sequence shown here is derived from an EMBL/GenBank/DDBJ whole genome shotgun (WGS) entry which is preliminary data.</text>
</comment>
<dbReference type="InterPro" id="IPR003439">
    <property type="entry name" value="ABC_transporter-like_ATP-bd"/>
</dbReference>
<reference evidence="10 11" key="1">
    <citation type="submission" date="2011-08" db="EMBL/GenBank/DDBJ databases">
        <authorList>
            <person name="Liu Z.J."/>
            <person name="Shi F.L."/>
            <person name="Lu J.Q."/>
            <person name="Li M."/>
            <person name="Wang Z.L."/>
        </authorList>
    </citation>
    <scope>NUCLEOTIDE SEQUENCE [LARGE SCALE GENOMIC DNA]</scope>
    <source>
        <strain evidence="10 11">USNM 41457</strain>
    </source>
</reference>
<dbReference type="Proteomes" id="UP000003163">
    <property type="component" value="Unassembled WGS sequence"/>
</dbReference>
<feature type="transmembrane region" description="Helical" evidence="8">
    <location>
        <begin position="300"/>
        <end position="318"/>
    </location>
</feature>
<feature type="transmembrane region" description="Helical" evidence="8">
    <location>
        <begin position="491"/>
        <end position="512"/>
    </location>
</feature>
<evidence type="ECO:0000259" key="9">
    <source>
        <dbReference type="PROSITE" id="PS50893"/>
    </source>
</evidence>
<gene>
    <name evidence="10" type="ORF">EDEG_02621</name>
</gene>
<feature type="transmembrane region" description="Helical" evidence="8">
    <location>
        <begin position="532"/>
        <end position="556"/>
    </location>
</feature>
<evidence type="ECO:0000256" key="1">
    <source>
        <dbReference type="ARBA" id="ARBA00004141"/>
    </source>
</evidence>
<dbReference type="InterPro" id="IPR017871">
    <property type="entry name" value="ABC_transporter-like_CS"/>
</dbReference>
<dbReference type="PROSITE" id="PS50893">
    <property type="entry name" value="ABC_TRANSPORTER_2"/>
    <property type="match status" value="1"/>
</dbReference>
<feature type="transmembrane region" description="Helical" evidence="8">
    <location>
        <begin position="330"/>
        <end position="352"/>
    </location>
</feature>
<dbReference type="OrthoDB" id="2141921at2759"/>
<evidence type="ECO:0000256" key="4">
    <source>
        <dbReference type="ARBA" id="ARBA00022741"/>
    </source>
</evidence>
<proteinExistence type="predicted"/>
<accession>J9DNK9</accession>
<evidence type="ECO:0000256" key="8">
    <source>
        <dbReference type="SAM" id="Phobius"/>
    </source>
</evidence>
<evidence type="ECO:0000313" key="11">
    <source>
        <dbReference type="Proteomes" id="UP000003163"/>
    </source>
</evidence>